<dbReference type="EMBL" id="CAJZBQ010000011">
    <property type="protein sequence ID" value="CAG9314122.1"/>
    <property type="molecule type" value="Genomic_DNA"/>
</dbReference>
<name>A0AAU9ILL2_9CILI</name>
<keyword evidence="3 9" id="KW-0813">Transport</keyword>
<dbReference type="GO" id="GO:0006850">
    <property type="term" value="P:pyruvate import into mitochondria"/>
    <property type="evidence" value="ECO:0007669"/>
    <property type="project" value="InterPro"/>
</dbReference>
<keyword evidence="7 9" id="KW-0496">Mitochondrion</keyword>
<evidence type="ECO:0000256" key="7">
    <source>
        <dbReference type="ARBA" id="ARBA00023128"/>
    </source>
</evidence>
<evidence type="ECO:0000313" key="11">
    <source>
        <dbReference type="Proteomes" id="UP001162131"/>
    </source>
</evidence>
<evidence type="ECO:0000256" key="6">
    <source>
        <dbReference type="ARBA" id="ARBA00022989"/>
    </source>
</evidence>
<gene>
    <name evidence="10" type="ORF">BSTOLATCC_MIC9919</name>
</gene>
<accession>A0AAU9ILL2</accession>
<organism evidence="10 11">
    <name type="scientific">Blepharisma stoltei</name>
    <dbReference type="NCBI Taxonomy" id="1481888"/>
    <lineage>
        <taxon>Eukaryota</taxon>
        <taxon>Sar</taxon>
        <taxon>Alveolata</taxon>
        <taxon>Ciliophora</taxon>
        <taxon>Postciliodesmatophora</taxon>
        <taxon>Heterotrichea</taxon>
        <taxon>Heterotrichida</taxon>
        <taxon>Blepharismidae</taxon>
        <taxon>Blepharisma</taxon>
    </lineage>
</organism>
<keyword evidence="5 9" id="KW-0999">Mitochondrion inner membrane</keyword>
<protein>
    <recommendedName>
        <fullName evidence="9">Mitochondrial pyruvate carrier</fullName>
    </recommendedName>
</protein>
<reference evidence="10" key="1">
    <citation type="submission" date="2021-09" db="EMBL/GenBank/DDBJ databases">
        <authorList>
            <consortium name="AG Swart"/>
            <person name="Singh M."/>
            <person name="Singh A."/>
            <person name="Seah K."/>
            <person name="Emmerich C."/>
        </authorList>
    </citation>
    <scope>NUCLEOTIDE SEQUENCE</scope>
    <source>
        <strain evidence="10">ATCC30299</strain>
    </source>
</reference>
<dbReference type="Pfam" id="PF03650">
    <property type="entry name" value="MPC"/>
    <property type="match status" value="1"/>
</dbReference>
<evidence type="ECO:0000256" key="3">
    <source>
        <dbReference type="ARBA" id="ARBA00022448"/>
    </source>
</evidence>
<evidence type="ECO:0000256" key="8">
    <source>
        <dbReference type="ARBA" id="ARBA00023136"/>
    </source>
</evidence>
<proteinExistence type="inferred from homology"/>
<evidence type="ECO:0000313" key="10">
    <source>
        <dbReference type="EMBL" id="CAG9314122.1"/>
    </source>
</evidence>
<comment type="similarity">
    <text evidence="2 9">Belongs to the mitochondrial pyruvate carrier (MPC) (TC 2.A.105) family.</text>
</comment>
<keyword evidence="4" id="KW-0812">Transmembrane</keyword>
<keyword evidence="8" id="KW-0472">Membrane</keyword>
<sequence>MVGGLVPKLQAYVLARFNWPPTMRTILQHPAGPFTIHFWCAWIKWGIVVANIADLKVPAENISANQQFVLILSGATWTKWCTQVTPFNANLMACNFFMTCSAIYQMSRKLRASYSKSK</sequence>
<comment type="subcellular location">
    <subcellularLocation>
        <location evidence="1 9">Mitochondrion inner membrane</location>
        <topology evidence="1 9">Multi-pass membrane protein</topology>
    </subcellularLocation>
</comment>
<comment type="function">
    <text evidence="9">Mediates the uptake of pyruvate into mitochondria.</text>
</comment>
<comment type="caution">
    <text evidence="10">The sequence shown here is derived from an EMBL/GenBank/DDBJ whole genome shotgun (WGS) entry which is preliminary data.</text>
</comment>
<dbReference type="InterPro" id="IPR005336">
    <property type="entry name" value="MPC"/>
</dbReference>
<keyword evidence="6" id="KW-1133">Transmembrane helix</keyword>
<dbReference type="GO" id="GO:0005743">
    <property type="term" value="C:mitochondrial inner membrane"/>
    <property type="evidence" value="ECO:0007669"/>
    <property type="project" value="UniProtKB-SubCell"/>
</dbReference>
<evidence type="ECO:0000256" key="2">
    <source>
        <dbReference type="ARBA" id="ARBA00006416"/>
    </source>
</evidence>
<dbReference type="Proteomes" id="UP001162131">
    <property type="component" value="Unassembled WGS sequence"/>
</dbReference>
<evidence type="ECO:0000256" key="4">
    <source>
        <dbReference type="ARBA" id="ARBA00022692"/>
    </source>
</evidence>
<evidence type="ECO:0000256" key="5">
    <source>
        <dbReference type="ARBA" id="ARBA00022792"/>
    </source>
</evidence>
<evidence type="ECO:0000256" key="1">
    <source>
        <dbReference type="ARBA" id="ARBA00004448"/>
    </source>
</evidence>
<dbReference type="PANTHER" id="PTHR14154">
    <property type="entry name" value="UPF0041 BRAIN PROTEIN 44-RELATED"/>
    <property type="match status" value="1"/>
</dbReference>
<dbReference type="AlphaFoldDB" id="A0AAU9ILL2"/>
<keyword evidence="11" id="KW-1185">Reference proteome</keyword>
<evidence type="ECO:0000256" key="9">
    <source>
        <dbReference type="RuleBase" id="RU363100"/>
    </source>
</evidence>